<reference evidence="3 4" key="1">
    <citation type="submission" date="2012-06" db="EMBL/GenBank/DDBJ databases">
        <title>Finished chromosome of genome of Crinalium epipsammum PCC 9333.</title>
        <authorList>
            <consortium name="US DOE Joint Genome Institute"/>
            <person name="Gugger M."/>
            <person name="Coursin T."/>
            <person name="Rippka R."/>
            <person name="Tandeau De Marsac N."/>
            <person name="Huntemann M."/>
            <person name="Wei C.-L."/>
            <person name="Han J."/>
            <person name="Detter J.C."/>
            <person name="Han C."/>
            <person name="Tapia R."/>
            <person name="Davenport K."/>
            <person name="Daligault H."/>
            <person name="Erkkila T."/>
            <person name="Gu W."/>
            <person name="Munk A.C.C."/>
            <person name="Teshima H."/>
            <person name="Xu Y."/>
            <person name="Chain P."/>
            <person name="Chen A."/>
            <person name="Krypides N."/>
            <person name="Mavromatis K."/>
            <person name="Markowitz V."/>
            <person name="Szeto E."/>
            <person name="Ivanova N."/>
            <person name="Mikhailova N."/>
            <person name="Ovchinnikova G."/>
            <person name="Pagani I."/>
            <person name="Pati A."/>
            <person name="Goodwin L."/>
            <person name="Peters L."/>
            <person name="Pitluck S."/>
            <person name="Woyke T."/>
            <person name="Kerfeld C."/>
        </authorList>
    </citation>
    <scope>NUCLEOTIDE SEQUENCE [LARGE SCALE GENOMIC DNA]</scope>
    <source>
        <strain evidence="3 4">PCC 9333</strain>
    </source>
</reference>
<evidence type="ECO:0000256" key="1">
    <source>
        <dbReference type="ARBA" id="ARBA00022723"/>
    </source>
</evidence>
<dbReference type="InterPro" id="IPR013096">
    <property type="entry name" value="Cupin_2"/>
</dbReference>
<gene>
    <name evidence="3" type="ORF">Cri9333_2182</name>
</gene>
<proteinExistence type="predicted"/>
<dbReference type="InterPro" id="IPR014710">
    <property type="entry name" value="RmlC-like_jellyroll"/>
</dbReference>
<dbReference type="CDD" id="cd07008">
    <property type="entry name" value="cupin_yp_001338853-like"/>
    <property type="match status" value="1"/>
</dbReference>
<dbReference type="AlphaFoldDB" id="K9VZV9"/>
<dbReference type="Gene3D" id="2.60.120.10">
    <property type="entry name" value="Jelly Rolls"/>
    <property type="match status" value="1"/>
</dbReference>
<dbReference type="OrthoDB" id="9797047at2"/>
<dbReference type="InterPro" id="IPR051610">
    <property type="entry name" value="GPI/OXD"/>
</dbReference>
<dbReference type="PANTHER" id="PTHR35848">
    <property type="entry name" value="OXALATE-BINDING PROTEIN"/>
    <property type="match status" value="1"/>
</dbReference>
<dbReference type="KEGG" id="cep:Cri9333_2182"/>
<sequence length="116" mass="12350">MTLSRIFNNAEFIQIADGEPVRSVVTESPDAIVVMWYLLPGQQISPHIHPSGQDTWILLSGSGEYIVDAEGTTTPISSGQVVVAHTGQVHGVVNSGNKPLQFVSVVAPQNAGFEPL</sequence>
<name>K9VZV9_9CYAN</name>
<dbReference type="InterPro" id="IPR011051">
    <property type="entry name" value="RmlC_Cupin_sf"/>
</dbReference>
<dbReference type="STRING" id="1173022.Cri9333_2182"/>
<feature type="domain" description="Cupin type-2" evidence="2">
    <location>
        <begin position="35"/>
        <end position="106"/>
    </location>
</feature>
<evidence type="ECO:0000259" key="2">
    <source>
        <dbReference type="Pfam" id="PF07883"/>
    </source>
</evidence>
<keyword evidence="4" id="KW-1185">Reference proteome</keyword>
<evidence type="ECO:0000313" key="4">
    <source>
        <dbReference type="Proteomes" id="UP000010472"/>
    </source>
</evidence>
<keyword evidence="1" id="KW-0479">Metal-binding</keyword>
<dbReference type="HOGENOM" id="CLU_137371_0_0_3"/>
<protein>
    <submittedName>
        <fullName evidence="3">Cupin 2 conserved barrel domain protein</fullName>
    </submittedName>
</protein>
<dbReference type="PANTHER" id="PTHR35848:SF6">
    <property type="entry name" value="CUPIN TYPE-2 DOMAIN-CONTAINING PROTEIN"/>
    <property type="match status" value="1"/>
</dbReference>
<dbReference type="Pfam" id="PF07883">
    <property type="entry name" value="Cupin_2"/>
    <property type="match status" value="1"/>
</dbReference>
<dbReference type="GO" id="GO:0046872">
    <property type="term" value="F:metal ion binding"/>
    <property type="evidence" value="ECO:0007669"/>
    <property type="project" value="UniProtKB-KW"/>
</dbReference>
<accession>K9VZV9</accession>
<dbReference type="Proteomes" id="UP000010472">
    <property type="component" value="Chromosome"/>
</dbReference>
<organism evidence="3 4">
    <name type="scientific">Crinalium epipsammum PCC 9333</name>
    <dbReference type="NCBI Taxonomy" id="1173022"/>
    <lineage>
        <taxon>Bacteria</taxon>
        <taxon>Bacillati</taxon>
        <taxon>Cyanobacteriota</taxon>
        <taxon>Cyanophyceae</taxon>
        <taxon>Gomontiellales</taxon>
        <taxon>Gomontiellaceae</taxon>
        <taxon>Crinalium</taxon>
    </lineage>
</organism>
<dbReference type="SUPFAM" id="SSF51182">
    <property type="entry name" value="RmlC-like cupins"/>
    <property type="match status" value="1"/>
</dbReference>
<dbReference type="eggNOG" id="COG0662">
    <property type="taxonomic scope" value="Bacteria"/>
</dbReference>
<dbReference type="RefSeq" id="WP_015203170.1">
    <property type="nucleotide sequence ID" value="NC_019753.1"/>
</dbReference>
<dbReference type="EMBL" id="CP003620">
    <property type="protein sequence ID" value="AFZ13054.1"/>
    <property type="molecule type" value="Genomic_DNA"/>
</dbReference>
<evidence type="ECO:0000313" key="3">
    <source>
        <dbReference type="EMBL" id="AFZ13054.1"/>
    </source>
</evidence>